<dbReference type="Pfam" id="PF00571">
    <property type="entry name" value="CBS"/>
    <property type="match status" value="2"/>
</dbReference>
<gene>
    <name evidence="3" type="ordered locus">Desor_4757</name>
</gene>
<feature type="domain" description="CBS" evidence="2">
    <location>
        <begin position="11"/>
        <end position="78"/>
    </location>
</feature>
<dbReference type="InterPro" id="IPR000644">
    <property type="entry name" value="CBS_dom"/>
</dbReference>
<evidence type="ECO:0000256" key="1">
    <source>
        <dbReference type="PROSITE-ProRule" id="PRU00703"/>
    </source>
</evidence>
<dbReference type="STRING" id="768706.Desor_4757"/>
<dbReference type="EMBL" id="CP003108">
    <property type="protein sequence ID" value="AET70161.1"/>
    <property type="molecule type" value="Genomic_DNA"/>
</dbReference>
<dbReference type="PATRIC" id="fig|768706.3.peg.4838"/>
<dbReference type="eggNOG" id="COG0517">
    <property type="taxonomic scope" value="Bacteria"/>
</dbReference>
<dbReference type="SUPFAM" id="SSF54631">
    <property type="entry name" value="CBS-domain pair"/>
    <property type="match status" value="1"/>
</dbReference>
<dbReference type="Proteomes" id="UP000006346">
    <property type="component" value="Chromosome"/>
</dbReference>
<organism evidence="3 4">
    <name type="scientific">Desulfosporosinus orientis (strain ATCC 19365 / DSM 765 / NCIMB 8382 / VKM B-1628 / Singapore I)</name>
    <name type="common">Desulfotomaculum orientis</name>
    <dbReference type="NCBI Taxonomy" id="768706"/>
    <lineage>
        <taxon>Bacteria</taxon>
        <taxon>Bacillati</taxon>
        <taxon>Bacillota</taxon>
        <taxon>Clostridia</taxon>
        <taxon>Eubacteriales</taxon>
        <taxon>Desulfitobacteriaceae</taxon>
        <taxon>Desulfosporosinus</taxon>
    </lineage>
</organism>
<dbReference type="CDD" id="cd02205">
    <property type="entry name" value="CBS_pair_SF"/>
    <property type="match status" value="1"/>
</dbReference>
<dbReference type="HOGENOM" id="CLU_040681_8_1_9"/>
<evidence type="ECO:0000313" key="4">
    <source>
        <dbReference type="Proteomes" id="UP000006346"/>
    </source>
</evidence>
<sequence>MTPTYLCHNIMIPIDHFLTINQYDSVREALKLMRESFHQESAWQGPQVLIVVDNHQKPVGLLTLKCLLKSSQLKQLQESTYFKSECVSWHYINKCQKSGIAVRELMRPIHCFFFDYHHFDIITAAAVFTRNGINYIPVLKNHELIGIINKSKLFYELQFLNTTSPKSLRAFDSLSRNLKDIKSSMSMLFAGIFPSDIRKLDKRLPKF</sequence>
<proteinExistence type="predicted"/>
<keyword evidence="1" id="KW-0129">CBS domain</keyword>
<keyword evidence="4" id="KW-1185">Reference proteome</keyword>
<dbReference type="AlphaFoldDB" id="G7WG67"/>
<name>G7WG67_DESOD</name>
<dbReference type="KEGG" id="dor:Desor_4757"/>
<dbReference type="PROSITE" id="PS51371">
    <property type="entry name" value="CBS"/>
    <property type="match status" value="1"/>
</dbReference>
<dbReference type="OrthoDB" id="1796826at2"/>
<accession>G7WG67</accession>
<reference evidence="3 4" key="2">
    <citation type="journal article" date="2012" name="J. Bacteriol.">
        <title>Complete genome sequences of Desulfosporosinus orientis DSM765T, Desulfosporosinus youngiae DSM17734T, Desulfosporosinus meridiei DSM13257T, and Desulfosporosinus acidiphilus DSM22704T.</title>
        <authorList>
            <person name="Pester M."/>
            <person name="Brambilla E."/>
            <person name="Alazard D."/>
            <person name="Rattei T."/>
            <person name="Weinmaier T."/>
            <person name="Han J."/>
            <person name="Lucas S."/>
            <person name="Lapidus A."/>
            <person name="Cheng J.F."/>
            <person name="Goodwin L."/>
            <person name="Pitluck S."/>
            <person name="Peters L."/>
            <person name="Ovchinnikova G."/>
            <person name="Teshima H."/>
            <person name="Detter J.C."/>
            <person name="Han C.S."/>
            <person name="Tapia R."/>
            <person name="Land M.L."/>
            <person name="Hauser L."/>
            <person name="Kyrpides N.C."/>
            <person name="Ivanova N.N."/>
            <person name="Pagani I."/>
            <person name="Huntmann M."/>
            <person name="Wei C.L."/>
            <person name="Davenport K.W."/>
            <person name="Daligault H."/>
            <person name="Chain P.S."/>
            <person name="Chen A."/>
            <person name="Mavromatis K."/>
            <person name="Markowitz V."/>
            <person name="Szeto E."/>
            <person name="Mikhailova N."/>
            <person name="Pati A."/>
            <person name="Wagner M."/>
            <person name="Woyke T."/>
            <person name="Ollivier B."/>
            <person name="Klenk H.P."/>
            <person name="Spring S."/>
            <person name="Loy A."/>
        </authorList>
    </citation>
    <scope>NUCLEOTIDE SEQUENCE [LARGE SCALE GENOMIC DNA]</scope>
    <source>
        <strain evidence="4">ATCC 19365 / DSM 765 / NCIMB 8382 / VKM B-1628</strain>
    </source>
</reference>
<evidence type="ECO:0000313" key="3">
    <source>
        <dbReference type="EMBL" id="AET70161.1"/>
    </source>
</evidence>
<dbReference type="InterPro" id="IPR046342">
    <property type="entry name" value="CBS_dom_sf"/>
</dbReference>
<protein>
    <submittedName>
        <fullName evidence="3">Mg/Co/Ni transporter MgtE with CBS domain</fullName>
    </submittedName>
</protein>
<reference evidence="4" key="1">
    <citation type="submission" date="2011-11" db="EMBL/GenBank/DDBJ databases">
        <title>Complete sequence of Desulfosporosinus orientis DSM 765.</title>
        <authorList>
            <person name="Lucas S."/>
            <person name="Han J."/>
            <person name="Lapidus A."/>
            <person name="Cheng J.-F."/>
            <person name="Goodwin L."/>
            <person name="Pitluck S."/>
            <person name="Peters L."/>
            <person name="Ovchinnikova G."/>
            <person name="Teshima H."/>
            <person name="Detter J.C."/>
            <person name="Han C."/>
            <person name="Tapia R."/>
            <person name="Land M."/>
            <person name="Hauser L."/>
            <person name="Kyrpides N."/>
            <person name="Ivanova N."/>
            <person name="Pagani I."/>
            <person name="Pester M."/>
            <person name="Spring S."/>
            <person name="Ollivier B."/>
            <person name="Rattei T."/>
            <person name="Klenk H.-P."/>
            <person name="Wagner M."/>
            <person name="Loy A."/>
            <person name="Woyke T."/>
        </authorList>
    </citation>
    <scope>NUCLEOTIDE SEQUENCE [LARGE SCALE GENOMIC DNA]</scope>
    <source>
        <strain evidence="4">ATCC 19365 / DSM 765 / NCIMB 8382 / VKM B-1628</strain>
    </source>
</reference>
<dbReference type="Gene3D" id="3.10.580.10">
    <property type="entry name" value="CBS-domain"/>
    <property type="match status" value="1"/>
</dbReference>
<evidence type="ECO:0000259" key="2">
    <source>
        <dbReference type="PROSITE" id="PS51371"/>
    </source>
</evidence>